<dbReference type="RefSeq" id="WP_138931645.1">
    <property type="nucleotide sequence ID" value="NZ_SWMU01000002.1"/>
</dbReference>
<dbReference type="AlphaFoldDB" id="A0A4U5TRD8"/>
<sequence>MEHKKAQQKIEDIISDVENKNAVSQSLIEQLKDLRTYAVEAKQPVVAKALRLASEHIEENESFIIPIPTDEPLEGEEDDVQLITGVESFVYFMNLIKNSKNKINLEELREYNRLMDL</sequence>
<dbReference type="EMBL" id="SWMU01000002">
    <property type="protein sequence ID" value="TKS56542.1"/>
    <property type="molecule type" value="Genomic_DNA"/>
</dbReference>
<name>A0A4U5TRD8_9FLAO</name>
<gene>
    <name evidence="1" type="ORF">FCN74_05765</name>
</gene>
<keyword evidence="2" id="KW-1185">Reference proteome</keyword>
<protein>
    <submittedName>
        <fullName evidence="1">Uncharacterized protein</fullName>
    </submittedName>
</protein>
<proteinExistence type="predicted"/>
<accession>A0A4U5TRD8</accession>
<evidence type="ECO:0000313" key="1">
    <source>
        <dbReference type="EMBL" id="TKS56542.1"/>
    </source>
</evidence>
<dbReference type="OrthoDB" id="1441638at2"/>
<organism evidence="1 2">
    <name type="scientific">Mesohalobacter halotolerans</name>
    <dbReference type="NCBI Taxonomy" id="1883405"/>
    <lineage>
        <taxon>Bacteria</taxon>
        <taxon>Pseudomonadati</taxon>
        <taxon>Bacteroidota</taxon>
        <taxon>Flavobacteriia</taxon>
        <taxon>Flavobacteriales</taxon>
        <taxon>Flavobacteriaceae</taxon>
        <taxon>Mesohalobacter</taxon>
    </lineage>
</organism>
<dbReference type="Proteomes" id="UP000306552">
    <property type="component" value="Unassembled WGS sequence"/>
</dbReference>
<evidence type="ECO:0000313" key="2">
    <source>
        <dbReference type="Proteomes" id="UP000306552"/>
    </source>
</evidence>
<reference evidence="1 2" key="1">
    <citation type="submission" date="2019-04" db="EMBL/GenBank/DDBJ databases">
        <title>Psychroflexus halotolerans sp. nov., isolated from a marine solar saltern.</title>
        <authorList>
            <person name="Feng X."/>
        </authorList>
    </citation>
    <scope>NUCLEOTIDE SEQUENCE [LARGE SCALE GENOMIC DNA]</scope>
    <source>
        <strain evidence="1 2">WDS2C27</strain>
    </source>
</reference>
<comment type="caution">
    <text evidence="1">The sequence shown here is derived from an EMBL/GenBank/DDBJ whole genome shotgun (WGS) entry which is preliminary data.</text>
</comment>